<gene>
    <name evidence="15" type="primary">ileS2</name>
    <name evidence="12" type="synonym">ileS</name>
    <name evidence="15" type="ORF">NNJEOMEG_01557</name>
</gene>
<comment type="subcellular location">
    <subcellularLocation>
        <location evidence="12">Cytoplasm</location>
    </subcellularLocation>
</comment>
<dbReference type="GO" id="GO:0005737">
    <property type="term" value="C:cytoplasm"/>
    <property type="evidence" value="ECO:0007669"/>
    <property type="project" value="UniProtKB-SubCell"/>
</dbReference>
<evidence type="ECO:0000256" key="10">
    <source>
        <dbReference type="ARBA" id="ARBA00025217"/>
    </source>
</evidence>
<feature type="binding site" evidence="12">
    <location>
        <position position="598"/>
    </location>
    <ligand>
        <name>ATP</name>
        <dbReference type="ChEBI" id="CHEBI:30616"/>
    </ligand>
</feature>
<comment type="subunit">
    <text evidence="12">Monomer.</text>
</comment>
<comment type="similarity">
    <text evidence="1 12">Belongs to the class-I aminoacyl-tRNA synthetase family. IleS type 2 subfamily.</text>
</comment>
<dbReference type="InterPro" id="IPR009008">
    <property type="entry name" value="Val/Leu/Ile-tRNA-synth_edit"/>
</dbReference>
<evidence type="ECO:0000256" key="7">
    <source>
        <dbReference type="ARBA" id="ARBA00022840"/>
    </source>
</evidence>
<proteinExistence type="inferred from homology"/>
<dbReference type="SUPFAM" id="SSF52374">
    <property type="entry name" value="Nucleotidylyl transferase"/>
    <property type="match status" value="1"/>
</dbReference>
<name>A0A6V8LM12_9BACT</name>
<reference evidence="15 16" key="2">
    <citation type="submission" date="2020-05" db="EMBL/GenBank/DDBJ databases">
        <title>Draft genome sequence of Desulfovibrio sp. strainFSS-1.</title>
        <authorList>
            <person name="Shimoshige H."/>
            <person name="Kobayashi H."/>
            <person name="Maekawa T."/>
        </authorList>
    </citation>
    <scope>NUCLEOTIDE SEQUENCE [LARGE SCALE GENOMIC DNA]</scope>
    <source>
        <strain evidence="15 16">SIID29052-01</strain>
    </source>
</reference>
<comment type="caution">
    <text evidence="15">The sequence shown here is derived from an EMBL/GenBank/DDBJ whole genome shotgun (WGS) entry which is preliminary data.</text>
</comment>
<dbReference type="Gene3D" id="3.40.50.620">
    <property type="entry name" value="HUPs"/>
    <property type="match status" value="2"/>
</dbReference>
<evidence type="ECO:0000256" key="2">
    <source>
        <dbReference type="ARBA" id="ARBA00022490"/>
    </source>
</evidence>
<feature type="domain" description="Aminoacyl-tRNA synthetase class Ia" evidence="13">
    <location>
        <begin position="17"/>
        <end position="632"/>
    </location>
</feature>
<dbReference type="InterPro" id="IPR023586">
    <property type="entry name" value="Ile-tRNA-ligase_type2"/>
</dbReference>
<feature type="short sequence motif" description="'KMSKS' region" evidence="12">
    <location>
        <begin position="595"/>
        <end position="599"/>
    </location>
</feature>
<keyword evidence="2 12" id="KW-0963">Cytoplasm</keyword>
<evidence type="ECO:0000256" key="11">
    <source>
        <dbReference type="ARBA" id="ARBA00048359"/>
    </source>
</evidence>
<dbReference type="PANTHER" id="PTHR42780">
    <property type="entry name" value="SOLEUCYL-TRNA SYNTHETASE"/>
    <property type="match status" value="1"/>
</dbReference>
<evidence type="ECO:0000256" key="5">
    <source>
        <dbReference type="ARBA" id="ARBA00022741"/>
    </source>
</evidence>
<accession>A0A6V8LM12</accession>
<dbReference type="PANTHER" id="PTHR42780:SF1">
    <property type="entry name" value="ISOLEUCINE--TRNA LIGASE, CYTOPLASMIC"/>
    <property type="match status" value="1"/>
</dbReference>
<evidence type="ECO:0000256" key="1">
    <source>
        <dbReference type="ARBA" id="ARBA00007078"/>
    </source>
</evidence>
<dbReference type="GO" id="GO:0002161">
    <property type="term" value="F:aminoacyl-tRNA deacylase activity"/>
    <property type="evidence" value="ECO:0007669"/>
    <property type="project" value="InterPro"/>
</dbReference>
<keyword evidence="8 12" id="KW-0648">Protein biosynthesis</keyword>
<dbReference type="NCBIfam" id="TIGR00392">
    <property type="entry name" value="ileS"/>
    <property type="match status" value="1"/>
</dbReference>
<dbReference type="AlphaFoldDB" id="A0A6V8LM12"/>
<keyword evidence="9 12" id="KW-0030">Aminoacyl-tRNA synthetase</keyword>
<dbReference type="FunFam" id="3.40.50.620:FF:000075">
    <property type="entry name" value="Isoleucine--tRNA ligase"/>
    <property type="match status" value="1"/>
</dbReference>
<dbReference type="InterPro" id="IPR033709">
    <property type="entry name" value="Anticodon_Ile_ABEc"/>
</dbReference>
<organism evidence="15 16">
    <name type="scientific">Fundidesulfovibrio magnetotacticus</name>
    <dbReference type="NCBI Taxonomy" id="2730080"/>
    <lineage>
        <taxon>Bacteria</taxon>
        <taxon>Pseudomonadati</taxon>
        <taxon>Thermodesulfobacteriota</taxon>
        <taxon>Desulfovibrionia</taxon>
        <taxon>Desulfovibrionales</taxon>
        <taxon>Desulfovibrionaceae</taxon>
        <taxon>Fundidesulfovibrio</taxon>
    </lineage>
</organism>
<dbReference type="InterPro" id="IPR001412">
    <property type="entry name" value="aa-tRNA-synth_I_CS"/>
</dbReference>
<dbReference type="CDD" id="cd00818">
    <property type="entry name" value="IleRS_core"/>
    <property type="match status" value="1"/>
</dbReference>
<reference evidence="15 16" key="1">
    <citation type="submission" date="2020-04" db="EMBL/GenBank/DDBJ databases">
        <authorList>
            <consortium name="Desulfovibrio sp. FSS-1 genome sequencing consortium"/>
            <person name="Shimoshige H."/>
            <person name="Kobayashi H."/>
            <person name="Maekawa T."/>
        </authorList>
    </citation>
    <scope>NUCLEOTIDE SEQUENCE [LARGE SCALE GENOMIC DNA]</scope>
    <source>
        <strain evidence="15 16">SIID29052-01</strain>
    </source>
</reference>
<evidence type="ECO:0000256" key="12">
    <source>
        <dbReference type="HAMAP-Rule" id="MF_02003"/>
    </source>
</evidence>
<comment type="cofactor">
    <cofactor evidence="12">
        <name>Zn(2+)</name>
        <dbReference type="ChEBI" id="CHEBI:29105"/>
    </cofactor>
</comment>
<evidence type="ECO:0000259" key="14">
    <source>
        <dbReference type="Pfam" id="PF08264"/>
    </source>
</evidence>
<dbReference type="InterPro" id="IPR013155">
    <property type="entry name" value="M/V/L/I-tRNA-synth_anticd-bd"/>
</dbReference>
<keyword evidence="16" id="KW-1185">Reference proteome</keyword>
<evidence type="ECO:0000256" key="6">
    <source>
        <dbReference type="ARBA" id="ARBA00022833"/>
    </source>
</evidence>
<keyword evidence="5 12" id="KW-0547">Nucleotide-binding</keyword>
<dbReference type="SUPFAM" id="SSF50677">
    <property type="entry name" value="ValRS/IleRS/LeuRS editing domain"/>
    <property type="match status" value="1"/>
</dbReference>
<dbReference type="InterPro" id="IPR014729">
    <property type="entry name" value="Rossmann-like_a/b/a_fold"/>
</dbReference>
<comment type="catalytic activity">
    <reaction evidence="11 12">
        <text>tRNA(Ile) + L-isoleucine + ATP = L-isoleucyl-tRNA(Ile) + AMP + diphosphate</text>
        <dbReference type="Rhea" id="RHEA:11060"/>
        <dbReference type="Rhea" id="RHEA-COMP:9666"/>
        <dbReference type="Rhea" id="RHEA-COMP:9695"/>
        <dbReference type="ChEBI" id="CHEBI:30616"/>
        <dbReference type="ChEBI" id="CHEBI:33019"/>
        <dbReference type="ChEBI" id="CHEBI:58045"/>
        <dbReference type="ChEBI" id="CHEBI:78442"/>
        <dbReference type="ChEBI" id="CHEBI:78528"/>
        <dbReference type="ChEBI" id="CHEBI:456215"/>
        <dbReference type="EC" id="6.1.1.5"/>
    </reaction>
</comment>
<dbReference type="GO" id="GO:0000049">
    <property type="term" value="F:tRNA binding"/>
    <property type="evidence" value="ECO:0007669"/>
    <property type="project" value="InterPro"/>
</dbReference>
<dbReference type="EC" id="6.1.1.5" evidence="12"/>
<dbReference type="PRINTS" id="PR00984">
    <property type="entry name" value="TRNASYNTHILE"/>
</dbReference>
<dbReference type="Pfam" id="PF00133">
    <property type="entry name" value="tRNA-synt_1"/>
    <property type="match status" value="1"/>
</dbReference>
<keyword evidence="6 12" id="KW-0862">Zinc</keyword>
<dbReference type="InterPro" id="IPR002300">
    <property type="entry name" value="aa-tRNA-synth_Ia"/>
</dbReference>
<dbReference type="SUPFAM" id="SSF47323">
    <property type="entry name" value="Anticodon-binding domain of a subclass of class I aminoacyl-tRNA synthetases"/>
    <property type="match status" value="1"/>
</dbReference>
<comment type="domain">
    <text evidence="12">IleRS has two distinct active sites: one for aminoacylation and one for editing. The misactivated valine is translocated from the active site to the editing site, which sterically excludes the correctly activated isoleucine. The single editing site contains two valyl binding pockets, one specific for each substrate (Val-AMP or Val-tRNA(Ile)).</text>
</comment>
<evidence type="ECO:0000259" key="13">
    <source>
        <dbReference type="Pfam" id="PF00133"/>
    </source>
</evidence>
<keyword evidence="3 12" id="KW-0436">Ligase</keyword>
<evidence type="ECO:0000313" key="15">
    <source>
        <dbReference type="EMBL" id="GFK93723.1"/>
    </source>
</evidence>
<dbReference type="CDD" id="cd07961">
    <property type="entry name" value="Anticodon_Ia_Ile_ABEc"/>
    <property type="match status" value="1"/>
</dbReference>
<dbReference type="GO" id="GO:0005524">
    <property type="term" value="F:ATP binding"/>
    <property type="evidence" value="ECO:0007669"/>
    <property type="project" value="UniProtKB-UniRule"/>
</dbReference>
<dbReference type="EMBL" id="BLTE01000006">
    <property type="protein sequence ID" value="GFK93723.1"/>
    <property type="molecule type" value="Genomic_DNA"/>
</dbReference>
<dbReference type="HAMAP" id="MF_02003">
    <property type="entry name" value="Ile_tRNA_synth_type2"/>
    <property type="match status" value="1"/>
</dbReference>
<evidence type="ECO:0000313" key="16">
    <source>
        <dbReference type="Proteomes" id="UP000494245"/>
    </source>
</evidence>
<evidence type="ECO:0000256" key="3">
    <source>
        <dbReference type="ARBA" id="ARBA00022598"/>
    </source>
</evidence>
<feature type="short sequence motif" description="'HIGH' region" evidence="12">
    <location>
        <begin position="47"/>
        <end position="57"/>
    </location>
</feature>
<keyword evidence="4 12" id="KW-0479">Metal-binding</keyword>
<dbReference type="InterPro" id="IPR009080">
    <property type="entry name" value="tRNAsynth_Ia_anticodon-bd"/>
</dbReference>
<dbReference type="GO" id="GO:0008270">
    <property type="term" value="F:zinc ion binding"/>
    <property type="evidence" value="ECO:0007669"/>
    <property type="project" value="UniProtKB-UniRule"/>
</dbReference>
<evidence type="ECO:0000256" key="4">
    <source>
        <dbReference type="ARBA" id="ARBA00022723"/>
    </source>
</evidence>
<dbReference type="Gene3D" id="1.10.730.10">
    <property type="entry name" value="Isoleucyl-tRNA Synthetase, Domain 1"/>
    <property type="match status" value="1"/>
</dbReference>
<dbReference type="InterPro" id="IPR002301">
    <property type="entry name" value="Ile-tRNA-ligase"/>
</dbReference>
<dbReference type="GO" id="GO:0004822">
    <property type="term" value="F:isoleucine-tRNA ligase activity"/>
    <property type="evidence" value="ECO:0007669"/>
    <property type="project" value="UniProtKB-UniRule"/>
</dbReference>
<evidence type="ECO:0000256" key="9">
    <source>
        <dbReference type="ARBA" id="ARBA00023146"/>
    </source>
</evidence>
<dbReference type="PROSITE" id="PS00178">
    <property type="entry name" value="AA_TRNA_LIGASE_I"/>
    <property type="match status" value="1"/>
</dbReference>
<dbReference type="Pfam" id="PF19302">
    <property type="entry name" value="DUF5915"/>
    <property type="match status" value="1"/>
</dbReference>
<feature type="domain" description="Methionyl/Valyl/Leucyl/Isoleucyl-tRNA synthetase anticodon-binding" evidence="14">
    <location>
        <begin position="681"/>
        <end position="824"/>
    </location>
</feature>
<dbReference type="RefSeq" id="WP_173083050.1">
    <property type="nucleotide sequence ID" value="NZ_BLTE01000006.1"/>
</dbReference>
<dbReference type="Proteomes" id="UP000494245">
    <property type="component" value="Unassembled WGS sequence"/>
</dbReference>
<evidence type="ECO:0000256" key="8">
    <source>
        <dbReference type="ARBA" id="ARBA00022917"/>
    </source>
</evidence>
<protein>
    <recommendedName>
        <fullName evidence="12">Isoleucine--tRNA ligase</fullName>
        <ecNumber evidence="12">6.1.1.5</ecNumber>
    </recommendedName>
    <alternativeName>
        <fullName evidence="12">Isoleucyl-tRNA synthetase</fullName>
        <shortName evidence="12">IleRS</shortName>
    </alternativeName>
</protein>
<dbReference type="GO" id="GO:0006428">
    <property type="term" value="P:isoleucyl-tRNA aminoacylation"/>
    <property type="evidence" value="ECO:0007669"/>
    <property type="project" value="UniProtKB-UniRule"/>
</dbReference>
<dbReference type="Pfam" id="PF08264">
    <property type="entry name" value="Anticodon_1"/>
    <property type="match status" value="1"/>
</dbReference>
<sequence length="1028" mass="116465">MKPAPSSVSFPKLEEEVLSAWNEERTFWKSLEKTKNGKPYVFYDGPPFATGLPHYGHILTSYVKDTVPRYFTMLGRFVDRTWGWDCHGLPIEYEVEKKLAISGKAEIQEYGIDKFNQKCRDIVLGYAGEWEKAVNRIGRWVDFARQYKTMDLTFMESVLWIFSQLHAKGLVYESPRVVAYCNRCMTPLSNFETGLDDSFRERDDMAITVRFREKADPARSFLAWTTTPWTLPSNLALAVGPDIDYALVEIAPDDKVWIAKARMESYQKFLPAEPRIVAEAKGAELAGRAYEPLFPYAVSPKNHVVLEGSFVDTSMGTGIVHMAPAFGEDDYALCTANGIELFDPVDHQGKFTEAAPDWTGMTVFEANKHIARNLRERALLFAQENYRHKYPHCWRCDQPLIYRAISSWYVKVAENRPKLLASNEPVNWVPAHIGTGRFKNWLADARDWSVSRNRFWGTPIPVWKCSRCQAMDVPGSLAELEAKAGREVTDLHRPYCDELHWVCSAPGCTGTMQRVPEVFDCWFESGAMPYGQAHYPFENKEWFDANYPASFIVEYIAQTRGWFYTLMVEGALLKEQSPFLNCICHGVVLAEDGRKMSKRLKNFPDPMEVVNRHGSDALRIYLLGSPVVRGLDIRFSERDVEDAVRRYLIPFWNVFHFFTSYAALAKGYEPRRVETASELADRHILAELERLRQNVSASIEAYDLPRCYQAILEFIETLSGWYVRLNRPRFWTDTVTEDSRQAFDTLYTCLLEASRILAPFIPFAMDAVHRHLTGESVHLADWPTAVPAREDARLTAEIDTVRRVIECGRSIREKARINLRQPLAKLMVTGVEKALVEPYRGLIEEQVNVKAVDYPETPQAFAARVAQLDAKKLGPLLKGAFGPTLAAVKAGNYEVGEDGALTAAGTRVEPGDFSVAWQALDQQQVGVAADKTLVVGLELAISPVLKREGAARTLNRLIQDQRKKLALAYDQRIELRVDAEGVWSEALEAHGAWLAEQCLADAVNDGAQAPQIEVEDDFGKLRVQVRGL</sequence>
<comment type="function">
    <text evidence="10 12">Catalyzes the attachment of isoleucine to tRNA(Ile). As IleRS can inadvertently accommodate and process structurally similar amino acids such as valine, to avoid such errors it has two additional distinct tRNA(Ile)-dependent editing activities. One activity is designated as 'pretransfer' editing and involves the hydrolysis of activated Val-AMP. The other activity is designated 'posttransfer' editing and involves deacylation of mischarged Val-tRNA(Ile).</text>
</comment>
<keyword evidence="7 12" id="KW-0067">ATP-binding</keyword>